<dbReference type="PANTHER" id="PTHR12598">
    <property type="entry name" value="COPPER HOMEOSTASIS PROTEIN CUTC"/>
    <property type="match status" value="1"/>
</dbReference>
<evidence type="ECO:0000313" key="3">
    <source>
        <dbReference type="EMBL" id="GAQ85724.1"/>
    </source>
</evidence>
<comment type="similarity">
    <text evidence="1">Belongs to the CutC family.</text>
</comment>
<evidence type="ECO:0000256" key="2">
    <source>
        <dbReference type="ARBA" id="ARBA00019014"/>
    </source>
</evidence>
<name>A0A1Y1I463_KLENI</name>
<dbReference type="OrthoDB" id="2016416at2759"/>
<protein>
    <recommendedName>
        <fullName evidence="2">Copper homeostasis protein cutC homolog</fullName>
    </recommendedName>
</protein>
<dbReference type="SUPFAM" id="SSF110395">
    <property type="entry name" value="CutC-like"/>
    <property type="match status" value="1"/>
</dbReference>
<dbReference type="HAMAP" id="MF_00795">
    <property type="entry name" value="CutC"/>
    <property type="match status" value="1"/>
</dbReference>
<dbReference type="Pfam" id="PF03932">
    <property type="entry name" value="CutC"/>
    <property type="match status" value="1"/>
</dbReference>
<evidence type="ECO:0000313" key="4">
    <source>
        <dbReference type="Proteomes" id="UP000054558"/>
    </source>
</evidence>
<dbReference type="Gene3D" id="3.20.20.380">
    <property type="entry name" value="Copper homeostasis (CutC) domain"/>
    <property type="match status" value="1"/>
</dbReference>
<dbReference type="OMA" id="HRAFDQC"/>
<sequence>MGFLFEVCVDSVESALEAQAGGAHRIELCANFMEGGTTPSIGMVKTIRSLAKFPVYILIRPRGGDFLYSDYELQVMREDIKACAALGANGIVLGVLNAAGEIDVERMKPFVALCKRLGLDITFHRAFDVCRDPLQALETLIELEIPRVLTSGQQTTAAQGVPVLKSLVEAARGRIKVMAGAGVSEANAADIVRRAGVRELHGSARVAMRSRMKFLNPEVSFDRCTSSVMPGDQEWMVTDRAKVAGILRVAGEAFSQLED</sequence>
<proteinExistence type="inferred from homology"/>
<dbReference type="PANTHER" id="PTHR12598:SF0">
    <property type="entry name" value="COPPER HOMEOSTASIS PROTEIN CUTC HOMOLOG"/>
    <property type="match status" value="1"/>
</dbReference>
<dbReference type="EMBL" id="DF237200">
    <property type="protein sequence ID" value="GAQ85724.1"/>
    <property type="molecule type" value="Genomic_DNA"/>
</dbReference>
<organism evidence="3 4">
    <name type="scientific">Klebsormidium nitens</name>
    <name type="common">Green alga</name>
    <name type="synonym">Ulothrix nitens</name>
    <dbReference type="NCBI Taxonomy" id="105231"/>
    <lineage>
        <taxon>Eukaryota</taxon>
        <taxon>Viridiplantae</taxon>
        <taxon>Streptophyta</taxon>
        <taxon>Klebsormidiophyceae</taxon>
        <taxon>Klebsormidiales</taxon>
        <taxon>Klebsormidiaceae</taxon>
        <taxon>Klebsormidium</taxon>
    </lineage>
</organism>
<dbReference type="Proteomes" id="UP000054558">
    <property type="component" value="Unassembled WGS sequence"/>
</dbReference>
<dbReference type="AlphaFoldDB" id="A0A1Y1I463"/>
<accession>A0A1Y1I463</accession>
<dbReference type="GO" id="GO:0005507">
    <property type="term" value="F:copper ion binding"/>
    <property type="evidence" value="ECO:0000318"/>
    <property type="project" value="GO_Central"/>
</dbReference>
<reference evidence="3 4" key="1">
    <citation type="journal article" date="2014" name="Nat. Commun.">
        <title>Klebsormidium flaccidum genome reveals primary factors for plant terrestrial adaptation.</title>
        <authorList>
            <person name="Hori K."/>
            <person name="Maruyama F."/>
            <person name="Fujisawa T."/>
            <person name="Togashi T."/>
            <person name="Yamamoto N."/>
            <person name="Seo M."/>
            <person name="Sato S."/>
            <person name="Yamada T."/>
            <person name="Mori H."/>
            <person name="Tajima N."/>
            <person name="Moriyama T."/>
            <person name="Ikeuchi M."/>
            <person name="Watanabe M."/>
            <person name="Wada H."/>
            <person name="Kobayashi K."/>
            <person name="Saito M."/>
            <person name="Masuda T."/>
            <person name="Sasaki-Sekimoto Y."/>
            <person name="Mashiguchi K."/>
            <person name="Awai K."/>
            <person name="Shimojima M."/>
            <person name="Masuda S."/>
            <person name="Iwai M."/>
            <person name="Nobusawa T."/>
            <person name="Narise T."/>
            <person name="Kondo S."/>
            <person name="Saito H."/>
            <person name="Sato R."/>
            <person name="Murakawa M."/>
            <person name="Ihara Y."/>
            <person name="Oshima-Yamada Y."/>
            <person name="Ohtaka K."/>
            <person name="Satoh M."/>
            <person name="Sonobe K."/>
            <person name="Ishii M."/>
            <person name="Ohtani R."/>
            <person name="Kanamori-Sato M."/>
            <person name="Honoki R."/>
            <person name="Miyazaki D."/>
            <person name="Mochizuki H."/>
            <person name="Umetsu J."/>
            <person name="Higashi K."/>
            <person name="Shibata D."/>
            <person name="Kamiya Y."/>
            <person name="Sato N."/>
            <person name="Nakamura Y."/>
            <person name="Tabata S."/>
            <person name="Ida S."/>
            <person name="Kurokawa K."/>
            <person name="Ohta H."/>
        </authorList>
    </citation>
    <scope>NUCLEOTIDE SEQUENCE [LARGE SCALE GENOMIC DNA]</scope>
    <source>
        <strain evidence="3 4">NIES-2285</strain>
    </source>
</reference>
<dbReference type="InterPro" id="IPR005627">
    <property type="entry name" value="CutC-like"/>
</dbReference>
<dbReference type="FunFam" id="3.20.20.380:FF:000001">
    <property type="entry name" value="Copper homeostasis protein CutC"/>
    <property type="match status" value="1"/>
</dbReference>
<evidence type="ECO:0000256" key="1">
    <source>
        <dbReference type="ARBA" id="ARBA00007768"/>
    </source>
</evidence>
<dbReference type="STRING" id="105231.A0A1Y1I463"/>
<keyword evidence="4" id="KW-1185">Reference proteome</keyword>
<gene>
    <name evidence="3" type="ORF">KFL_002510010</name>
</gene>
<dbReference type="InterPro" id="IPR036822">
    <property type="entry name" value="CutC-like_dom_sf"/>
</dbReference>